<evidence type="ECO:0000313" key="2">
    <source>
        <dbReference type="EMBL" id="VEU70109.1"/>
    </source>
</evidence>
<evidence type="ECO:0000256" key="1">
    <source>
        <dbReference type="SAM" id="SignalP"/>
    </source>
</evidence>
<feature type="signal peptide" evidence="1">
    <location>
        <begin position="1"/>
        <end position="23"/>
    </location>
</feature>
<reference evidence="2 3" key="1">
    <citation type="submission" date="2019-01" db="EMBL/GenBank/DDBJ databases">
        <authorList>
            <consortium name="Pathogen Informatics"/>
        </authorList>
    </citation>
    <scope>NUCLEOTIDE SEQUENCE [LARGE SCALE GENOMIC DNA]</scope>
    <source>
        <strain evidence="2 3">NCTC10194</strain>
    </source>
</reference>
<accession>A0A449AUA8</accession>
<dbReference type="EMBL" id="LR215024">
    <property type="protein sequence ID" value="VEU70109.1"/>
    <property type="molecule type" value="Genomic_DNA"/>
</dbReference>
<name>A0A449AUA8_9BACT</name>
<sequence>MFKKKLLFFLSFLSLPTIFWSSACNYQSNQNLTNEEFLKLLRERFSASSFKPRIKLDSNENLATYTIENLYDQGKIDWEEFEQTVEFNNSKVTVIGKLSQIEYSPGGSTTAKFTYIWKLKNSQIARASKYTILNGLKPVEYRSEPYCHFGHCHPRAEGAQVIIINTPN</sequence>
<proteinExistence type="predicted"/>
<organism evidence="2 3">
    <name type="scientific">Mycoplasmopsis glycophila</name>
    <dbReference type="NCBI Taxonomy" id="171285"/>
    <lineage>
        <taxon>Bacteria</taxon>
        <taxon>Bacillati</taxon>
        <taxon>Mycoplasmatota</taxon>
        <taxon>Mycoplasmoidales</taxon>
        <taxon>Metamycoplasmataceae</taxon>
        <taxon>Mycoplasmopsis</taxon>
    </lineage>
</organism>
<dbReference type="AlphaFoldDB" id="A0A449AUA8"/>
<dbReference type="PROSITE" id="PS51257">
    <property type="entry name" value="PROKAR_LIPOPROTEIN"/>
    <property type="match status" value="1"/>
</dbReference>
<keyword evidence="1" id="KW-0732">Signal</keyword>
<keyword evidence="3" id="KW-1185">Reference proteome</keyword>
<dbReference type="KEGG" id="mgly:NCTC10194_00111"/>
<dbReference type="Proteomes" id="UP000290815">
    <property type="component" value="Chromosome"/>
</dbReference>
<protein>
    <recommendedName>
        <fullName evidence="4">Lipoprotein</fullName>
    </recommendedName>
</protein>
<evidence type="ECO:0008006" key="4">
    <source>
        <dbReference type="Google" id="ProtNLM"/>
    </source>
</evidence>
<gene>
    <name evidence="2" type="ORF">NCTC10194_00111</name>
</gene>
<dbReference type="RefSeq" id="WP_027333912.1">
    <property type="nucleotide sequence ID" value="NZ_LR215024.1"/>
</dbReference>
<feature type="chain" id="PRO_5019363728" description="Lipoprotein" evidence="1">
    <location>
        <begin position="24"/>
        <end position="168"/>
    </location>
</feature>
<evidence type="ECO:0000313" key="3">
    <source>
        <dbReference type="Proteomes" id="UP000290815"/>
    </source>
</evidence>